<dbReference type="SUPFAM" id="SSF54909">
    <property type="entry name" value="Dimeric alpha+beta barrel"/>
    <property type="match status" value="1"/>
</dbReference>
<reference evidence="3" key="1">
    <citation type="journal article" date="2020" name="Stud. Mycol.">
        <title>101 Dothideomycetes genomes: a test case for predicting lifestyles and emergence of pathogens.</title>
        <authorList>
            <person name="Haridas S."/>
            <person name="Albert R."/>
            <person name="Binder M."/>
            <person name="Bloem J."/>
            <person name="Labutti K."/>
            <person name="Salamov A."/>
            <person name="Andreopoulos B."/>
            <person name="Baker S."/>
            <person name="Barry K."/>
            <person name="Bills G."/>
            <person name="Bluhm B."/>
            <person name="Cannon C."/>
            <person name="Castanera R."/>
            <person name="Culley D."/>
            <person name="Daum C."/>
            <person name="Ezra D."/>
            <person name="Gonzalez J."/>
            <person name="Henrissat B."/>
            <person name="Kuo A."/>
            <person name="Liang C."/>
            <person name="Lipzen A."/>
            <person name="Lutzoni F."/>
            <person name="Magnuson J."/>
            <person name="Mondo S."/>
            <person name="Nolan M."/>
            <person name="Ohm R."/>
            <person name="Pangilinan J."/>
            <person name="Park H.-J."/>
            <person name="Ramirez L."/>
            <person name="Alfaro M."/>
            <person name="Sun H."/>
            <person name="Tritt A."/>
            <person name="Yoshinaga Y."/>
            <person name="Zwiers L.-H."/>
            <person name="Turgeon B."/>
            <person name="Goodwin S."/>
            <person name="Spatafora J."/>
            <person name="Crous P."/>
            <person name="Grigoriev I."/>
        </authorList>
    </citation>
    <scope>NUCLEOTIDE SEQUENCE</scope>
    <source>
        <strain evidence="3">CBS 107.79</strain>
    </source>
</reference>
<dbReference type="GO" id="GO:0016491">
    <property type="term" value="F:oxidoreductase activity"/>
    <property type="evidence" value="ECO:0007669"/>
    <property type="project" value="InterPro"/>
</dbReference>
<evidence type="ECO:0000313" key="4">
    <source>
        <dbReference type="Proteomes" id="UP000800036"/>
    </source>
</evidence>
<dbReference type="Gene3D" id="3.30.70.100">
    <property type="match status" value="1"/>
</dbReference>
<evidence type="ECO:0000259" key="2">
    <source>
        <dbReference type="Pfam" id="PF07110"/>
    </source>
</evidence>
<accession>A0A6A5VNA0</accession>
<comment type="similarity">
    <text evidence="1">Belongs to the tpcK family.</text>
</comment>
<evidence type="ECO:0000313" key="3">
    <source>
        <dbReference type="EMBL" id="KAF1974807.1"/>
    </source>
</evidence>
<feature type="domain" description="EthD" evidence="2">
    <location>
        <begin position="12"/>
        <end position="122"/>
    </location>
</feature>
<keyword evidence="4" id="KW-1185">Reference proteome</keyword>
<dbReference type="OrthoDB" id="2519291at2759"/>
<evidence type="ECO:0000256" key="1">
    <source>
        <dbReference type="ARBA" id="ARBA00005986"/>
    </source>
</evidence>
<organism evidence="3 4">
    <name type="scientific">Bimuria novae-zelandiae CBS 107.79</name>
    <dbReference type="NCBI Taxonomy" id="1447943"/>
    <lineage>
        <taxon>Eukaryota</taxon>
        <taxon>Fungi</taxon>
        <taxon>Dikarya</taxon>
        <taxon>Ascomycota</taxon>
        <taxon>Pezizomycotina</taxon>
        <taxon>Dothideomycetes</taxon>
        <taxon>Pleosporomycetidae</taxon>
        <taxon>Pleosporales</taxon>
        <taxon>Massarineae</taxon>
        <taxon>Didymosphaeriaceae</taxon>
        <taxon>Bimuria</taxon>
    </lineage>
</organism>
<gene>
    <name evidence="3" type="ORF">BU23DRAFT_567192</name>
</gene>
<dbReference type="EMBL" id="ML976673">
    <property type="protein sequence ID" value="KAF1974807.1"/>
    <property type="molecule type" value="Genomic_DNA"/>
</dbReference>
<sequence>MTFTVLLNVPRKPGLSPHEFKHHWENVHVPLLKQLVGYDFPLSHTRHYVERNLPSSPTSPMFGPALDSSEIAAANTLLSLGDVDGVAVLTFANKEHYERFMGKLADGKKRKAIEKDLESFVDVNANRAVFAGETRATGRDGGMVGWRFVGSV</sequence>
<dbReference type="Pfam" id="PF07110">
    <property type="entry name" value="EthD"/>
    <property type="match status" value="1"/>
</dbReference>
<dbReference type="InterPro" id="IPR009799">
    <property type="entry name" value="EthD_dom"/>
</dbReference>
<name>A0A6A5VNA0_9PLEO</name>
<proteinExistence type="inferred from homology"/>
<dbReference type="AlphaFoldDB" id="A0A6A5VNA0"/>
<dbReference type="Proteomes" id="UP000800036">
    <property type="component" value="Unassembled WGS sequence"/>
</dbReference>
<protein>
    <recommendedName>
        <fullName evidence="2">EthD domain-containing protein</fullName>
    </recommendedName>
</protein>
<dbReference type="InterPro" id="IPR011008">
    <property type="entry name" value="Dimeric_a/b-barrel"/>
</dbReference>